<proteinExistence type="predicted"/>
<keyword evidence="4" id="KW-0812">Transmembrane</keyword>
<evidence type="ECO:0000313" key="7">
    <source>
        <dbReference type="Proteomes" id="UP000265000"/>
    </source>
</evidence>
<dbReference type="GeneTree" id="ENSGT00940000160508"/>
<keyword evidence="7" id="KW-1185">Reference proteome</keyword>
<dbReference type="Gene3D" id="2.10.25.10">
    <property type="entry name" value="Laminin"/>
    <property type="match status" value="1"/>
</dbReference>
<keyword evidence="4" id="KW-1133">Transmembrane helix</keyword>
<dbReference type="GO" id="GO:0005154">
    <property type="term" value="F:epidermal growth factor receptor binding"/>
    <property type="evidence" value="ECO:0007669"/>
    <property type="project" value="TreeGrafter"/>
</dbReference>
<evidence type="ECO:0000256" key="4">
    <source>
        <dbReference type="SAM" id="Phobius"/>
    </source>
</evidence>
<dbReference type="PRINTS" id="PR00009">
    <property type="entry name" value="EGFTGF"/>
</dbReference>
<sequence>MDQTNLSLALWKYCLAEWNGTDASSNRTTSACQLHGKKDNCTGQDTGQWDGHFTKCPEGLSHYCVHGECRYIKEQETPSCRCQSQYYGARCEYVSLDWLKGDGQGILIGCTIAGLLFLIFLIVSICVYTNKTLTYCQKKKKKQQQKKKKTGCFLEAVETQMENSTFCIIGPL</sequence>
<organism evidence="6 7">
    <name type="scientific">Fundulus heteroclitus</name>
    <name type="common">Killifish</name>
    <name type="synonym">Mummichog</name>
    <dbReference type="NCBI Taxonomy" id="8078"/>
    <lineage>
        <taxon>Eukaryota</taxon>
        <taxon>Metazoa</taxon>
        <taxon>Chordata</taxon>
        <taxon>Craniata</taxon>
        <taxon>Vertebrata</taxon>
        <taxon>Euteleostomi</taxon>
        <taxon>Actinopterygii</taxon>
        <taxon>Neopterygii</taxon>
        <taxon>Teleostei</taxon>
        <taxon>Neoteleostei</taxon>
        <taxon>Acanthomorphata</taxon>
        <taxon>Ovalentaria</taxon>
        <taxon>Atherinomorphae</taxon>
        <taxon>Cyprinodontiformes</taxon>
        <taxon>Fundulidae</taxon>
        <taxon>Fundulus</taxon>
    </lineage>
</organism>
<keyword evidence="4" id="KW-0472">Membrane</keyword>
<protein>
    <submittedName>
        <fullName evidence="6">Betacellulin, epidermal growth factor family member</fullName>
    </submittedName>
</protein>
<feature type="transmembrane region" description="Helical" evidence="4">
    <location>
        <begin position="106"/>
        <end position="130"/>
    </location>
</feature>
<evidence type="ECO:0000256" key="3">
    <source>
        <dbReference type="PROSITE-ProRule" id="PRU00076"/>
    </source>
</evidence>
<feature type="domain" description="EGF-like" evidence="5">
    <location>
        <begin position="52"/>
        <end position="92"/>
    </location>
</feature>
<comment type="caution">
    <text evidence="3">Lacks conserved residue(s) required for the propagation of feature annotation.</text>
</comment>
<name>A0A3Q2UR48_FUNHE</name>
<dbReference type="GO" id="GO:0005615">
    <property type="term" value="C:extracellular space"/>
    <property type="evidence" value="ECO:0007669"/>
    <property type="project" value="TreeGrafter"/>
</dbReference>
<dbReference type="GO" id="GO:0045840">
    <property type="term" value="P:positive regulation of mitotic nuclear division"/>
    <property type="evidence" value="ECO:0007669"/>
    <property type="project" value="TreeGrafter"/>
</dbReference>
<evidence type="ECO:0000259" key="5">
    <source>
        <dbReference type="PROSITE" id="PS50026"/>
    </source>
</evidence>
<dbReference type="Proteomes" id="UP000265000">
    <property type="component" value="Unplaced"/>
</dbReference>
<reference evidence="6" key="2">
    <citation type="submission" date="2025-09" db="UniProtKB">
        <authorList>
            <consortium name="Ensembl"/>
        </authorList>
    </citation>
    <scope>IDENTIFICATION</scope>
</reference>
<evidence type="ECO:0000313" key="6">
    <source>
        <dbReference type="Ensembl" id="ENSFHEP00000035156.1"/>
    </source>
</evidence>
<keyword evidence="1 3" id="KW-0245">EGF-like domain</keyword>
<dbReference type="PROSITE" id="PS50026">
    <property type="entry name" value="EGF_3"/>
    <property type="match status" value="1"/>
</dbReference>
<dbReference type="GO" id="GO:0008083">
    <property type="term" value="F:growth factor activity"/>
    <property type="evidence" value="ECO:0007669"/>
    <property type="project" value="TreeGrafter"/>
</dbReference>
<dbReference type="PANTHER" id="PTHR10740:SF3">
    <property type="entry name" value="PROBETACELLULIN"/>
    <property type="match status" value="1"/>
</dbReference>
<dbReference type="PANTHER" id="PTHR10740">
    <property type="entry name" value="TRANSFORMING GROWTH FACTOR ALPHA"/>
    <property type="match status" value="1"/>
</dbReference>
<dbReference type="SUPFAM" id="SSF57196">
    <property type="entry name" value="EGF/Laminin"/>
    <property type="match status" value="1"/>
</dbReference>
<feature type="disulfide bond" evidence="3">
    <location>
        <begin position="82"/>
        <end position="91"/>
    </location>
</feature>
<dbReference type="Ensembl" id="ENSFHET00000030878.1">
    <property type="protein sequence ID" value="ENSFHEP00000035156.1"/>
    <property type="gene ID" value="ENSFHEG00000023232.1"/>
</dbReference>
<dbReference type="AlphaFoldDB" id="A0A3Q2UR48"/>
<reference evidence="6" key="1">
    <citation type="submission" date="2025-08" db="UniProtKB">
        <authorList>
            <consortium name="Ensembl"/>
        </authorList>
    </citation>
    <scope>IDENTIFICATION</scope>
</reference>
<dbReference type="PROSITE" id="PS00022">
    <property type="entry name" value="EGF_1"/>
    <property type="match status" value="1"/>
</dbReference>
<evidence type="ECO:0000256" key="1">
    <source>
        <dbReference type="ARBA" id="ARBA00022536"/>
    </source>
</evidence>
<dbReference type="STRING" id="8078.ENSFHEP00000035156"/>
<accession>A0A3Q2UR48</accession>
<dbReference type="GO" id="GO:0008284">
    <property type="term" value="P:positive regulation of cell population proliferation"/>
    <property type="evidence" value="ECO:0007669"/>
    <property type="project" value="TreeGrafter"/>
</dbReference>
<dbReference type="InterPro" id="IPR000742">
    <property type="entry name" value="EGF"/>
</dbReference>
<evidence type="ECO:0000256" key="2">
    <source>
        <dbReference type="ARBA" id="ARBA00023157"/>
    </source>
</evidence>
<keyword evidence="2 3" id="KW-1015">Disulfide bond</keyword>
<dbReference type="GO" id="GO:0007173">
    <property type="term" value="P:epidermal growth factor receptor signaling pathway"/>
    <property type="evidence" value="ECO:0007669"/>
    <property type="project" value="TreeGrafter"/>
</dbReference>